<dbReference type="Gene3D" id="3.90.1720.10">
    <property type="entry name" value="endopeptidase domain like (from Nostoc punctiforme)"/>
    <property type="match status" value="1"/>
</dbReference>
<evidence type="ECO:0000313" key="2">
    <source>
        <dbReference type="EMBL" id="KAF4404222.1"/>
    </source>
</evidence>
<accession>A0A7J6I9E1</accession>
<evidence type="ECO:0000313" key="3">
    <source>
        <dbReference type="Proteomes" id="UP000583929"/>
    </source>
</evidence>
<proteinExistence type="predicted"/>
<dbReference type="PANTHER" id="PTHR46137:SF3">
    <property type="entry name" value="OS05G0310600 PROTEIN"/>
    <property type="match status" value="1"/>
</dbReference>
<dbReference type="EMBL" id="JAATIQ010000002">
    <property type="protein sequence ID" value="KAF4404222.1"/>
    <property type="molecule type" value="Genomic_DNA"/>
</dbReference>
<gene>
    <name evidence="2" type="ORF">G4B88_014678</name>
</gene>
<dbReference type="PROSITE" id="PS51934">
    <property type="entry name" value="LRAT"/>
    <property type="match status" value="1"/>
</dbReference>
<dbReference type="PANTHER" id="PTHR46137">
    <property type="entry name" value="OS05G0310600 PROTEIN"/>
    <property type="match status" value="1"/>
</dbReference>
<feature type="domain" description="LRAT" evidence="1">
    <location>
        <begin position="1"/>
        <end position="127"/>
    </location>
</feature>
<dbReference type="Pfam" id="PF04970">
    <property type="entry name" value="LRAT"/>
    <property type="match status" value="1"/>
</dbReference>
<dbReference type="InterPro" id="IPR007053">
    <property type="entry name" value="LRAT_dom"/>
</dbReference>
<evidence type="ECO:0000259" key="1">
    <source>
        <dbReference type="PROSITE" id="PS51934"/>
    </source>
</evidence>
<comment type="caution">
    <text evidence="2">The sequence shown here is derived from an EMBL/GenBank/DDBJ whole genome shotgun (WGS) entry which is preliminary data.</text>
</comment>
<name>A0A7J6I9E1_CANSA</name>
<organism evidence="2 3">
    <name type="scientific">Cannabis sativa</name>
    <name type="common">Hemp</name>
    <name type="synonym">Marijuana</name>
    <dbReference type="NCBI Taxonomy" id="3483"/>
    <lineage>
        <taxon>Eukaryota</taxon>
        <taxon>Viridiplantae</taxon>
        <taxon>Streptophyta</taxon>
        <taxon>Embryophyta</taxon>
        <taxon>Tracheophyta</taxon>
        <taxon>Spermatophyta</taxon>
        <taxon>Magnoliopsida</taxon>
        <taxon>eudicotyledons</taxon>
        <taxon>Gunneridae</taxon>
        <taxon>Pentapetalae</taxon>
        <taxon>rosids</taxon>
        <taxon>fabids</taxon>
        <taxon>Rosales</taxon>
        <taxon>Cannabaceae</taxon>
        <taxon>Cannabis</taxon>
    </lineage>
</organism>
<dbReference type="AlphaFoldDB" id="A0A7J6I9E1"/>
<dbReference type="Proteomes" id="UP000583929">
    <property type="component" value="Unassembled WGS sequence"/>
</dbReference>
<reference evidence="2 3" key="1">
    <citation type="journal article" date="2020" name="bioRxiv">
        <title>Sequence and annotation of 42 cannabis genomes reveals extensive copy number variation in cannabinoid synthesis and pathogen resistance genes.</title>
        <authorList>
            <person name="Mckernan K.J."/>
            <person name="Helbert Y."/>
            <person name="Kane L.T."/>
            <person name="Ebling H."/>
            <person name="Zhang L."/>
            <person name="Liu B."/>
            <person name="Eaton Z."/>
            <person name="Mclaughlin S."/>
            <person name="Kingan S."/>
            <person name="Baybayan P."/>
            <person name="Concepcion G."/>
            <person name="Jordan M."/>
            <person name="Riva A."/>
            <person name="Barbazuk W."/>
            <person name="Harkins T."/>
        </authorList>
    </citation>
    <scope>NUCLEOTIDE SEQUENCE [LARGE SCALE GENOMIC DNA]</scope>
    <source>
        <strain evidence="3">cv. Jamaican Lion 4</strain>
        <tissue evidence="2">Leaf</tissue>
    </source>
</reference>
<sequence>MGDDRVIHFTRTKTKKVNLIRTVFGREPCGECGYKPDEGKGVVKSCVECFLDDHRLFRFEYNVGISERILKKSGTCSVASSDMAKKVTERAKDMLNSDNQFGEYHLIDNNCESFAFYCTTGLRMTMQGNAFKDAIESVYKTLTNSESLFKGFIDKKIRRFMEEHDLARRSEITNNDDDDDGSDQDRSD</sequence>
<protein>
    <recommendedName>
        <fullName evidence="1">LRAT domain-containing protein</fullName>
    </recommendedName>
</protein>
<keyword evidence="3" id="KW-1185">Reference proteome</keyword>